<feature type="domain" description="HRDC" evidence="1">
    <location>
        <begin position="1"/>
        <end position="38"/>
    </location>
</feature>
<accession>X1BJY8</accession>
<name>X1BJY8_9ZZZZ</name>
<dbReference type="Gene3D" id="1.10.150.80">
    <property type="entry name" value="HRDC domain"/>
    <property type="match status" value="1"/>
</dbReference>
<organism evidence="2">
    <name type="scientific">marine sediment metagenome</name>
    <dbReference type="NCBI Taxonomy" id="412755"/>
    <lineage>
        <taxon>unclassified sequences</taxon>
        <taxon>metagenomes</taxon>
        <taxon>ecological metagenomes</taxon>
    </lineage>
</organism>
<dbReference type="AlphaFoldDB" id="X1BJY8"/>
<comment type="caution">
    <text evidence="2">The sequence shown here is derived from an EMBL/GenBank/DDBJ whole genome shotgun (WGS) entry which is preliminary data.</text>
</comment>
<dbReference type="Pfam" id="PF00570">
    <property type="entry name" value="HRDC"/>
    <property type="match status" value="1"/>
</dbReference>
<dbReference type="InterPro" id="IPR002121">
    <property type="entry name" value="HRDC_dom"/>
</dbReference>
<reference evidence="2" key="1">
    <citation type="journal article" date="2014" name="Front. Microbiol.">
        <title>High frequency of phylogenetically diverse reductive dehalogenase-homologous genes in deep subseafloor sedimentary metagenomes.</title>
        <authorList>
            <person name="Kawai M."/>
            <person name="Futagami T."/>
            <person name="Toyoda A."/>
            <person name="Takaki Y."/>
            <person name="Nishi S."/>
            <person name="Hori S."/>
            <person name="Arai W."/>
            <person name="Tsubouchi T."/>
            <person name="Morono Y."/>
            <person name="Uchiyama I."/>
            <person name="Ito T."/>
            <person name="Fujiyama A."/>
            <person name="Inagaki F."/>
            <person name="Takami H."/>
        </authorList>
    </citation>
    <scope>NUCLEOTIDE SEQUENCE</scope>
    <source>
        <strain evidence="2">Expedition CK06-06</strain>
    </source>
</reference>
<dbReference type="EMBL" id="BART01027698">
    <property type="protein sequence ID" value="GAG96224.1"/>
    <property type="molecule type" value="Genomic_DNA"/>
</dbReference>
<gene>
    <name evidence="2" type="ORF">S01H4_49044</name>
</gene>
<dbReference type="PROSITE" id="PS50967">
    <property type="entry name" value="HRDC"/>
    <property type="match status" value="1"/>
</dbReference>
<evidence type="ECO:0000313" key="2">
    <source>
        <dbReference type="EMBL" id="GAG96224.1"/>
    </source>
</evidence>
<proteinExistence type="predicted"/>
<dbReference type="GO" id="GO:0003676">
    <property type="term" value="F:nucleic acid binding"/>
    <property type="evidence" value="ECO:0007669"/>
    <property type="project" value="InterPro"/>
</dbReference>
<feature type="non-terminal residue" evidence="2">
    <location>
        <position position="38"/>
    </location>
</feature>
<evidence type="ECO:0000259" key="1">
    <source>
        <dbReference type="PROSITE" id="PS50967"/>
    </source>
</evidence>
<protein>
    <recommendedName>
        <fullName evidence="1">HRDC domain-containing protein</fullName>
    </recommendedName>
</protein>
<dbReference type="InterPro" id="IPR044876">
    <property type="entry name" value="HRDC_dom_sf"/>
</dbReference>
<sequence length="38" mass="4164">MLPRTGDAFLDINGVGQVKLNSYGDDFLKCIKGYNKDG</sequence>
<dbReference type="InterPro" id="IPR010997">
    <property type="entry name" value="HRDC-like_sf"/>
</dbReference>
<dbReference type="GO" id="GO:0000166">
    <property type="term" value="F:nucleotide binding"/>
    <property type="evidence" value="ECO:0007669"/>
    <property type="project" value="InterPro"/>
</dbReference>
<dbReference type="SUPFAM" id="SSF47819">
    <property type="entry name" value="HRDC-like"/>
    <property type="match status" value="1"/>
</dbReference>